<dbReference type="GO" id="GO:0010928">
    <property type="term" value="P:regulation of auxin mediated signaling pathway"/>
    <property type="evidence" value="ECO:0007669"/>
    <property type="project" value="EnsemblPlants"/>
</dbReference>
<organism evidence="13 14">
    <name type="scientific">Amborella trichopoda</name>
    <dbReference type="NCBI Taxonomy" id="13333"/>
    <lineage>
        <taxon>Eukaryota</taxon>
        <taxon>Viridiplantae</taxon>
        <taxon>Streptophyta</taxon>
        <taxon>Embryophyta</taxon>
        <taxon>Tracheophyta</taxon>
        <taxon>Spermatophyta</taxon>
        <taxon>Magnoliopsida</taxon>
        <taxon>Amborellales</taxon>
        <taxon>Amborellaceae</taxon>
        <taxon>Amborella</taxon>
    </lineage>
</organism>
<dbReference type="GO" id="GO:0080178">
    <property type="term" value="P:5-carbamoylmethyl uridine residue modification"/>
    <property type="evidence" value="ECO:0007669"/>
    <property type="project" value="EnsemblPlants"/>
</dbReference>
<dbReference type="PANTHER" id="PTHR12747">
    <property type="entry name" value="ELONGATOR COMPLEX PROTEIN 1"/>
    <property type="match status" value="1"/>
</dbReference>
<dbReference type="OMA" id="WRESLYC"/>
<feature type="compositionally biased region" description="Low complexity" evidence="7">
    <location>
        <begin position="1202"/>
        <end position="1212"/>
    </location>
</feature>
<dbReference type="STRING" id="13333.W1PJ46"/>
<dbReference type="GO" id="GO:0006979">
    <property type="term" value="P:response to oxidative stress"/>
    <property type="evidence" value="ECO:0007669"/>
    <property type="project" value="EnsemblPlants"/>
</dbReference>
<reference evidence="14" key="1">
    <citation type="journal article" date="2013" name="Science">
        <title>The Amborella genome and the evolution of flowering plants.</title>
        <authorList>
            <consortium name="Amborella Genome Project"/>
        </authorList>
    </citation>
    <scope>NUCLEOTIDE SEQUENCE [LARGE SCALE GENOMIC DNA]</scope>
</reference>
<feature type="domain" description="ELP1 N-terminal second beta-propeller" evidence="9">
    <location>
        <begin position="362"/>
        <end position="687"/>
    </location>
</feature>
<evidence type="ECO:0000313" key="14">
    <source>
        <dbReference type="Proteomes" id="UP000017836"/>
    </source>
</evidence>
<comment type="subcellular location">
    <subcellularLocation>
        <location evidence="6">Cytoplasm</location>
    </subcellularLocation>
    <subcellularLocation>
        <location evidence="6">Nucleus</location>
    </subcellularLocation>
</comment>
<dbReference type="EMBL" id="KI393609">
    <property type="protein sequence ID" value="ERN07749.1"/>
    <property type="molecule type" value="Genomic_DNA"/>
</dbReference>
<dbReference type="GO" id="GO:0071215">
    <property type="term" value="P:cellular response to abscisic acid stimulus"/>
    <property type="evidence" value="ECO:0007669"/>
    <property type="project" value="EnsemblPlants"/>
</dbReference>
<dbReference type="GO" id="GO:0035265">
    <property type="term" value="P:organ growth"/>
    <property type="evidence" value="ECO:0007669"/>
    <property type="project" value="EnsemblPlants"/>
</dbReference>
<evidence type="ECO:0000256" key="5">
    <source>
        <dbReference type="ARBA" id="ARBA00029535"/>
    </source>
</evidence>
<keyword evidence="6" id="KW-0539">Nucleus</keyword>
<dbReference type="InterPro" id="IPR006849">
    <property type="entry name" value="Elp1"/>
</dbReference>
<dbReference type="InterPro" id="IPR056166">
    <property type="entry name" value="TPR_ELP1"/>
</dbReference>
<feature type="domain" description="ELP1 three-helical bundle" evidence="12">
    <location>
        <begin position="1120"/>
        <end position="1276"/>
    </location>
</feature>
<evidence type="ECO:0000259" key="12">
    <source>
        <dbReference type="Pfam" id="PF23936"/>
    </source>
</evidence>
<dbReference type="InterPro" id="IPR036322">
    <property type="entry name" value="WD40_repeat_dom_sf"/>
</dbReference>
<feature type="domain" description="ELP1 alpha-solenoid" evidence="11">
    <location>
        <begin position="712"/>
        <end position="937"/>
    </location>
</feature>
<dbReference type="HOGENOM" id="CLU_001477_0_0_1"/>
<evidence type="ECO:0000256" key="3">
    <source>
        <dbReference type="ARBA" id="ARBA00022490"/>
    </source>
</evidence>
<dbReference type="Pfam" id="PF04762">
    <property type="entry name" value="Beta-prop_ELP1_1st"/>
    <property type="match status" value="1"/>
</dbReference>
<dbReference type="InterPro" id="IPR056167">
    <property type="entry name" value="A-sol_ELP1"/>
</dbReference>
<dbReference type="OrthoDB" id="40048at2759"/>
<sequence length="1334" mass="148382">MKNLKLYSEVTLELGLQSQGENVTLAAMDVEQNRMFYASTSNSIYILHLHGKDQSKNSTYLPMVSILEPEDSITAMDYLIEKEALIVGTSHGYILLLTVDSDETTEVVGRVEGGVKSICCSPDGAVLSVAAGNGQLLVMTQDWDVLYETMLEHPQKTDISGKAYVDVTDGSTDSTEIQVSWRGDGKYFASLTGSKDSSSLQQVKIWERETGSLHSSSEYKAFMGACLDWMPTGVKVAAAYDRKADDKCALIVFFERNGLERGSFSIDDPKESTIEMLKWNCSSELLAALIRCEGHDSIKIWSFSNNHWYLKQELRYPKRDRVKFFWDPTKPLHLISWTLLAKIASYNFIWVTSVSDNAVALVIDSANVLLSPLCLSLIPPPFSLFNLKFPCSVQDKSFFCKDSKSCLAVSMSDGNLGVVELPVMDVWEEMENKVFPVDTCCSDTIIGTLRHLTWLDSHVLLGVLHSESSEPNSSIEFSSMENNGISLSQGQEHSFGYSLQEIELVCSENSVSNLVTSSNWQAKIIQRIFLKRSIVAIVPNPLSKCSAFIQFDGGFLAEYSSKSGMKMASREILKGFPSTCPWMNAIPVSDNGTLKHLIFGLDLDGRLYVNDKILCENCTSFSFYSSASGIMQQVVTHIVFTTKHDFLYVMAMDELLSLESHGHGSNKIYEVGDQDGIKIWERGAKVIGVIDGDEAAIIIQTLRGNLECIYPRKLVLLATVNALVEGRFKDAMLMVRRQRLDFNIIVDYCGWQEFLQKAVEFVKQVNNLSHITDFICSIKNENVMGSLYKNALLPLYPPGSKTVDVEDSKVESVNNKVTSVLEAIQLALEEQLPESPTRELCILTTLARRLPPALEEALKRIKKIREMELSASLDEIGSAQRKSLPSAEEALKHLLWLSDSDAVFEAALGLYDLNLAAIVALNSQRDPKEFLPFLKELESMPPALMLYTIDLRLHRFEKALGNIISAGDAYFEDCLNLIRNNPKLFPLALQLFTDLSNRKKVFEAWGDHLSREEFFEDAAMAYLGCLNLEKALKAYRACGNWRGLLAVAGLLKLGEEEILQLAKELCEELQAMGKPAEAAKIAVEYCGDIQSGVGYFVAAREWNEALRIGFLHKREDLLMEVKNAALECASSLVSEYVEGVEKVGKYLTRYLAVRQRRLALAVKLQLEGRSADDDDIDDNASETSSSFSGMSAYTLRKGKGSGASISSSAASKASERRRQRHRGGKIRAGSPGEEIALVDHLKGMLLTPGAQSELRTLLNALLMLGEEGPARKLQCSADTFQVTQMASAKLVEDRMLDESLKEENHSLEPYVHRVRASGLYSEAFLWQLKVLCPP</sequence>
<evidence type="ECO:0000259" key="10">
    <source>
        <dbReference type="Pfam" id="PF23878"/>
    </source>
</evidence>
<dbReference type="InterPro" id="IPR056169">
    <property type="entry name" value="HB_ELP1"/>
</dbReference>
<evidence type="ECO:0000313" key="13">
    <source>
        <dbReference type="EMBL" id="ERN07749.1"/>
    </source>
</evidence>
<dbReference type="Pfam" id="PF23936">
    <property type="entry name" value="HB_ELP1"/>
    <property type="match status" value="1"/>
</dbReference>
<dbReference type="Pfam" id="PF23878">
    <property type="entry name" value="TPR_ELP1"/>
    <property type="match status" value="1"/>
</dbReference>
<dbReference type="GO" id="GO:0005634">
    <property type="term" value="C:nucleus"/>
    <property type="evidence" value="ECO:0007669"/>
    <property type="project" value="UniProtKB-SubCell"/>
</dbReference>
<feature type="region of interest" description="Disordered" evidence="7">
    <location>
        <begin position="1198"/>
        <end position="1229"/>
    </location>
</feature>
<dbReference type="Pfam" id="PF23925">
    <property type="entry name" value="A-sol_ELP1"/>
    <property type="match status" value="1"/>
</dbReference>
<evidence type="ECO:0000256" key="4">
    <source>
        <dbReference type="ARBA" id="ARBA00022694"/>
    </source>
</evidence>
<evidence type="ECO:0000259" key="11">
    <source>
        <dbReference type="Pfam" id="PF23925"/>
    </source>
</evidence>
<dbReference type="GO" id="GO:0005829">
    <property type="term" value="C:cytosol"/>
    <property type="evidence" value="ECO:0000318"/>
    <property type="project" value="GO_Central"/>
</dbReference>
<evidence type="ECO:0000256" key="2">
    <source>
        <dbReference type="ARBA" id="ARBA00006086"/>
    </source>
</evidence>
<keyword evidence="4" id="KW-0819">tRNA processing</keyword>
<dbReference type="GO" id="GO:0002926">
    <property type="term" value="P:tRNA wobble base 5-methoxycarbonylmethyl-2-thiouridinylation"/>
    <property type="evidence" value="ECO:0000318"/>
    <property type="project" value="GO_Central"/>
</dbReference>
<protein>
    <recommendedName>
        <fullName evidence="5 6">Elongator complex protein 1</fullName>
    </recommendedName>
</protein>
<dbReference type="GO" id="GO:0051301">
    <property type="term" value="P:cell division"/>
    <property type="evidence" value="ECO:0007669"/>
    <property type="project" value="EnsemblPlants"/>
</dbReference>
<dbReference type="eggNOG" id="KOG1920">
    <property type="taxonomic scope" value="Eukaryota"/>
</dbReference>
<dbReference type="GO" id="GO:0008284">
    <property type="term" value="P:positive regulation of cell population proliferation"/>
    <property type="evidence" value="ECO:0007669"/>
    <property type="project" value="EnsemblPlants"/>
</dbReference>
<dbReference type="Proteomes" id="UP000017836">
    <property type="component" value="Unassembled WGS sequence"/>
</dbReference>
<gene>
    <name evidence="13" type="ORF">AMTR_s00012p00082490</name>
</gene>
<proteinExistence type="inferred from homology"/>
<dbReference type="Gene3D" id="2.130.10.10">
    <property type="entry name" value="YVTN repeat-like/Quinoprotein amine dehydrogenase"/>
    <property type="match status" value="2"/>
</dbReference>
<dbReference type="UniPathway" id="UPA00988"/>
<evidence type="ECO:0000259" key="9">
    <source>
        <dbReference type="Pfam" id="PF23797"/>
    </source>
</evidence>
<dbReference type="Gramene" id="ERN07749">
    <property type="protein sequence ID" value="ERN07749"/>
    <property type="gene ID" value="AMTR_s00012p00082490"/>
</dbReference>
<dbReference type="GO" id="GO:0009787">
    <property type="term" value="P:regulation of abscisic acid-activated signaling pathway"/>
    <property type="evidence" value="ECO:0007669"/>
    <property type="project" value="EnsemblPlants"/>
</dbReference>
<dbReference type="GO" id="GO:0033588">
    <property type="term" value="C:elongator holoenzyme complex"/>
    <property type="evidence" value="ECO:0000318"/>
    <property type="project" value="GO_Central"/>
</dbReference>
<dbReference type="InterPro" id="IPR056164">
    <property type="entry name" value="Beta-prop_ELP1_1st"/>
</dbReference>
<feature type="domain" description="ELP1 TPR" evidence="10">
    <location>
        <begin position="947"/>
        <end position="1107"/>
    </location>
</feature>
<dbReference type="Pfam" id="PF23797">
    <property type="entry name" value="Beta-prop_ELP1_2nd"/>
    <property type="match status" value="1"/>
</dbReference>
<dbReference type="InterPro" id="IPR015943">
    <property type="entry name" value="WD40/YVTN_repeat-like_dom_sf"/>
</dbReference>
<dbReference type="PIRSF" id="PIRSF017233">
    <property type="entry name" value="IKAP"/>
    <property type="match status" value="1"/>
</dbReference>
<keyword evidence="14" id="KW-1185">Reference proteome</keyword>
<evidence type="ECO:0000256" key="6">
    <source>
        <dbReference type="PIRNR" id="PIRNR017233"/>
    </source>
</evidence>
<dbReference type="GO" id="GO:2000024">
    <property type="term" value="P:regulation of leaf development"/>
    <property type="evidence" value="ECO:0007669"/>
    <property type="project" value="EnsemblPlants"/>
</dbReference>
<dbReference type="PANTHER" id="PTHR12747:SF0">
    <property type="entry name" value="ELONGATOR COMPLEX PROTEIN 1"/>
    <property type="match status" value="1"/>
</dbReference>
<name>W1PJ46_AMBTC</name>
<feature type="compositionally biased region" description="Basic residues" evidence="7">
    <location>
        <begin position="1215"/>
        <end position="1225"/>
    </location>
</feature>
<comment type="function">
    <text evidence="6">Component of the elongator complex which is required for multiple tRNA modifications, including mcm5U (5-methoxycarbonylmethyl uridine), mcm5s2U (5-methoxycarbonylmethyl-2-thiouridine), and ncm5U (5-carbamoylmethyl uridine). The elongator complex catalyzes formation of carboxymethyluridine in the wobble base at position 34 in tRNAs.</text>
</comment>
<dbReference type="GO" id="GO:0009965">
    <property type="term" value="P:leaf morphogenesis"/>
    <property type="evidence" value="ECO:0007669"/>
    <property type="project" value="EnsemblPlants"/>
</dbReference>
<dbReference type="Gene3D" id="1.25.40.470">
    <property type="match status" value="1"/>
</dbReference>
<evidence type="ECO:0000259" key="8">
    <source>
        <dbReference type="Pfam" id="PF04762"/>
    </source>
</evidence>
<dbReference type="GO" id="GO:0048530">
    <property type="term" value="P:fruit morphogenesis"/>
    <property type="evidence" value="ECO:0007669"/>
    <property type="project" value="EnsemblPlants"/>
</dbReference>
<comment type="pathway">
    <text evidence="1">tRNA modification; 5-methoxycarbonylmethyl-2-thiouridine-tRNA biosynthesis.</text>
</comment>
<dbReference type="InterPro" id="IPR056165">
    <property type="entry name" value="Beta-prop_ELP1_2nd"/>
</dbReference>
<accession>W1PJ46</accession>
<comment type="similarity">
    <text evidence="2 6">Belongs to the ELP1/IKA1 family.</text>
</comment>
<dbReference type="GO" id="GO:0031538">
    <property type="term" value="P:negative regulation of anthocyanin metabolic process"/>
    <property type="evidence" value="ECO:0007669"/>
    <property type="project" value="EnsemblPlants"/>
</dbReference>
<dbReference type="GO" id="GO:0000049">
    <property type="term" value="F:tRNA binding"/>
    <property type="evidence" value="ECO:0000318"/>
    <property type="project" value="GO_Central"/>
</dbReference>
<dbReference type="SUPFAM" id="SSF50978">
    <property type="entry name" value="WD40 repeat-like"/>
    <property type="match status" value="1"/>
</dbReference>
<evidence type="ECO:0000256" key="7">
    <source>
        <dbReference type="SAM" id="MobiDB-lite"/>
    </source>
</evidence>
<feature type="domain" description="ELP1 first N-terminal beta-propeller" evidence="8">
    <location>
        <begin position="171"/>
        <end position="329"/>
    </location>
</feature>
<evidence type="ECO:0000256" key="1">
    <source>
        <dbReference type="ARBA" id="ARBA00005043"/>
    </source>
</evidence>
<keyword evidence="3 6" id="KW-0963">Cytoplasm</keyword>